<gene>
    <name evidence="2" type="ORF">NDU88_000739</name>
</gene>
<evidence type="ECO:0000313" key="2">
    <source>
        <dbReference type="EMBL" id="KAJ1087572.1"/>
    </source>
</evidence>
<name>A0AAV7LB05_PLEWA</name>
<proteinExistence type="predicted"/>
<dbReference type="Proteomes" id="UP001066276">
    <property type="component" value="Chromosome 11"/>
</dbReference>
<keyword evidence="3" id="KW-1185">Reference proteome</keyword>
<dbReference type="EMBL" id="JANPWB010000015">
    <property type="protein sequence ID" value="KAJ1087572.1"/>
    <property type="molecule type" value="Genomic_DNA"/>
</dbReference>
<evidence type="ECO:0000313" key="3">
    <source>
        <dbReference type="Proteomes" id="UP001066276"/>
    </source>
</evidence>
<reference evidence="2" key="1">
    <citation type="journal article" date="2022" name="bioRxiv">
        <title>Sequencing and chromosome-scale assembly of the giantPleurodeles waltlgenome.</title>
        <authorList>
            <person name="Brown T."/>
            <person name="Elewa A."/>
            <person name="Iarovenko S."/>
            <person name="Subramanian E."/>
            <person name="Araus A.J."/>
            <person name="Petzold A."/>
            <person name="Susuki M."/>
            <person name="Suzuki K.-i.T."/>
            <person name="Hayashi T."/>
            <person name="Toyoda A."/>
            <person name="Oliveira C."/>
            <person name="Osipova E."/>
            <person name="Leigh N.D."/>
            <person name="Simon A."/>
            <person name="Yun M.H."/>
        </authorList>
    </citation>
    <scope>NUCLEOTIDE SEQUENCE</scope>
    <source>
        <strain evidence="2">20211129_DDA</strain>
        <tissue evidence="2">Liver</tissue>
    </source>
</reference>
<organism evidence="2 3">
    <name type="scientific">Pleurodeles waltl</name>
    <name type="common">Iberian ribbed newt</name>
    <dbReference type="NCBI Taxonomy" id="8319"/>
    <lineage>
        <taxon>Eukaryota</taxon>
        <taxon>Metazoa</taxon>
        <taxon>Chordata</taxon>
        <taxon>Craniata</taxon>
        <taxon>Vertebrata</taxon>
        <taxon>Euteleostomi</taxon>
        <taxon>Amphibia</taxon>
        <taxon>Batrachia</taxon>
        <taxon>Caudata</taxon>
        <taxon>Salamandroidea</taxon>
        <taxon>Salamandridae</taxon>
        <taxon>Pleurodelinae</taxon>
        <taxon>Pleurodeles</taxon>
    </lineage>
</organism>
<evidence type="ECO:0000256" key="1">
    <source>
        <dbReference type="SAM" id="MobiDB-lite"/>
    </source>
</evidence>
<accession>A0AAV7LB05</accession>
<protein>
    <submittedName>
        <fullName evidence="2">Uncharacterized protein</fullName>
    </submittedName>
</protein>
<feature type="region of interest" description="Disordered" evidence="1">
    <location>
        <begin position="36"/>
        <end position="68"/>
    </location>
</feature>
<sequence length="68" mass="7499">MARYPLLQCDWVVTKDPGGPHQLYSLRGTLEHLGRQRGIHGSGSSGNEAHREKTALLPHLSPCNVTRP</sequence>
<comment type="caution">
    <text evidence="2">The sequence shown here is derived from an EMBL/GenBank/DDBJ whole genome shotgun (WGS) entry which is preliminary data.</text>
</comment>
<dbReference type="AlphaFoldDB" id="A0AAV7LB05"/>